<dbReference type="KEGG" id="crz:D1345_09540"/>
<dbReference type="InterPro" id="IPR050808">
    <property type="entry name" value="Phage_Integrase"/>
</dbReference>
<dbReference type="EMBL" id="CP031968">
    <property type="protein sequence ID" value="AXT46415.1"/>
    <property type="molecule type" value="Genomic_DNA"/>
</dbReference>
<dbReference type="RefSeq" id="WP_118267453.1">
    <property type="nucleotide sequence ID" value="NZ_CP031968.1"/>
</dbReference>
<evidence type="ECO:0000256" key="4">
    <source>
        <dbReference type="ARBA" id="ARBA00023172"/>
    </source>
</evidence>
<keyword evidence="2" id="KW-0229">DNA integration</keyword>
<evidence type="ECO:0000256" key="1">
    <source>
        <dbReference type="ARBA" id="ARBA00008857"/>
    </source>
</evidence>
<evidence type="ECO:0000256" key="3">
    <source>
        <dbReference type="ARBA" id="ARBA00023125"/>
    </source>
</evidence>
<dbReference type="GO" id="GO:0015074">
    <property type="term" value="P:DNA integration"/>
    <property type="evidence" value="ECO:0007669"/>
    <property type="project" value="UniProtKB-KW"/>
</dbReference>
<dbReference type="AlphaFoldDB" id="A0AAD0RPX6"/>
<dbReference type="Gene3D" id="1.10.150.130">
    <property type="match status" value="1"/>
</dbReference>
<proteinExistence type="inferred from homology"/>
<dbReference type="PANTHER" id="PTHR30629:SF2">
    <property type="entry name" value="PROPHAGE INTEGRASE INTS-RELATED"/>
    <property type="match status" value="1"/>
</dbReference>
<dbReference type="Pfam" id="PF12167">
    <property type="entry name" value="Arm-DNA-bind_2"/>
    <property type="match status" value="1"/>
</dbReference>
<reference evidence="6 7" key="1">
    <citation type="submission" date="2018-08" db="EMBL/GenBank/DDBJ databases">
        <title>Complete genome sequence of JP2-74.</title>
        <authorList>
            <person name="Wu L."/>
        </authorList>
    </citation>
    <scope>NUCLEOTIDE SEQUENCE [LARGE SCALE GENOMIC DNA]</scope>
    <source>
        <strain evidence="6 7">JP2-74</strain>
    </source>
</reference>
<dbReference type="InterPro" id="IPR011010">
    <property type="entry name" value="DNA_brk_join_enz"/>
</dbReference>
<dbReference type="GO" id="GO:0006310">
    <property type="term" value="P:DNA recombination"/>
    <property type="evidence" value="ECO:0007669"/>
    <property type="project" value="UniProtKB-KW"/>
</dbReference>
<evidence type="ECO:0000256" key="2">
    <source>
        <dbReference type="ARBA" id="ARBA00022908"/>
    </source>
</evidence>
<evidence type="ECO:0000259" key="5">
    <source>
        <dbReference type="PROSITE" id="PS51898"/>
    </source>
</evidence>
<evidence type="ECO:0000313" key="7">
    <source>
        <dbReference type="Proteomes" id="UP000259465"/>
    </source>
</evidence>
<dbReference type="SUPFAM" id="SSF56349">
    <property type="entry name" value="DNA breaking-rejoining enzymes"/>
    <property type="match status" value="1"/>
</dbReference>
<dbReference type="InterPro" id="IPR010998">
    <property type="entry name" value="Integrase_recombinase_N"/>
</dbReference>
<dbReference type="InterPro" id="IPR022000">
    <property type="entry name" value="Min27-like_integrase_DNA_bind"/>
</dbReference>
<keyword evidence="7" id="KW-1185">Reference proteome</keyword>
<dbReference type="Pfam" id="PF00589">
    <property type="entry name" value="Phage_integrase"/>
    <property type="match status" value="1"/>
</dbReference>
<keyword evidence="4" id="KW-0233">DNA recombination</keyword>
<comment type="similarity">
    <text evidence="1">Belongs to the 'phage' integrase family.</text>
</comment>
<feature type="domain" description="Tyr recombinase" evidence="5">
    <location>
        <begin position="204"/>
        <end position="394"/>
    </location>
</feature>
<organism evidence="6 7">
    <name type="scientific">Chromobacterium rhizoryzae</name>
    <dbReference type="NCBI Taxonomy" id="1778675"/>
    <lineage>
        <taxon>Bacteria</taxon>
        <taxon>Pseudomonadati</taxon>
        <taxon>Pseudomonadota</taxon>
        <taxon>Betaproteobacteria</taxon>
        <taxon>Neisseriales</taxon>
        <taxon>Chromobacteriaceae</taxon>
        <taxon>Chromobacterium</taxon>
    </lineage>
</organism>
<dbReference type="Proteomes" id="UP000259465">
    <property type="component" value="Chromosome"/>
</dbReference>
<keyword evidence="3" id="KW-0238">DNA-binding</keyword>
<evidence type="ECO:0000313" key="6">
    <source>
        <dbReference type="EMBL" id="AXT46415.1"/>
    </source>
</evidence>
<name>A0AAD0RPX6_9NEIS</name>
<dbReference type="InterPro" id="IPR013762">
    <property type="entry name" value="Integrase-like_cat_sf"/>
</dbReference>
<dbReference type="Gene3D" id="1.10.443.10">
    <property type="entry name" value="Intergrase catalytic core"/>
    <property type="match status" value="1"/>
</dbReference>
<dbReference type="CDD" id="cd01189">
    <property type="entry name" value="INT_ICEBs1_C_like"/>
    <property type="match status" value="1"/>
</dbReference>
<dbReference type="PROSITE" id="PS51898">
    <property type="entry name" value="TYR_RECOMBINASE"/>
    <property type="match status" value="1"/>
</dbReference>
<protein>
    <submittedName>
        <fullName evidence="6">DUF3596 domain-containing protein</fullName>
    </submittedName>
</protein>
<dbReference type="InterPro" id="IPR002104">
    <property type="entry name" value="Integrase_catalytic"/>
</dbReference>
<gene>
    <name evidence="6" type="ORF">D1345_09540</name>
</gene>
<dbReference type="GO" id="GO:0003677">
    <property type="term" value="F:DNA binding"/>
    <property type="evidence" value="ECO:0007669"/>
    <property type="project" value="UniProtKB-KW"/>
</dbReference>
<dbReference type="PANTHER" id="PTHR30629">
    <property type="entry name" value="PROPHAGE INTEGRASE"/>
    <property type="match status" value="1"/>
</dbReference>
<sequence length="403" mass="45379">MGRSATTRRIELPEGIEIREGKRGSSLRVMFIWQGKRRRETLDIPATPANIKYADRLRGEVLNAIARGSFDYATYFPNSKYARSTAPAEKKRYLVEALVNAHVETARQLESLSPSSISTYAKWARARINPKWGNYFVDELATLELREWIVGLSKELAPKSVRNCVGLLNTVLNQAAVDGIISSNPLEPIKLRTVLPRRKKAEDDDIDPFNDSEINSILEACRTAENRALIQFAFATGLRTGELIGLKWRHIEWETGIVRVQDNVVSAEGGTVEKSTKTDTARIVPLLPAAIAALQLIMPRSADLDIGGYVFINPNTRRRWSGERATLDHWTKTLRSSGVRYRNQYQTRHTFASRLLMDGEPELLVANLLGHTTVEMVRRHYGKYIKQPNGIVLRGDYSGFATS</sequence>
<accession>A0AAD0RPX6</accession>